<dbReference type="InterPro" id="IPR000551">
    <property type="entry name" value="MerR-type_HTH_dom"/>
</dbReference>
<dbReference type="GO" id="GO:0003700">
    <property type="term" value="F:DNA-binding transcription factor activity"/>
    <property type="evidence" value="ECO:0007669"/>
    <property type="project" value="InterPro"/>
</dbReference>
<feature type="domain" description="HTH merR-type" evidence="4">
    <location>
        <begin position="47"/>
        <end position="114"/>
    </location>
</feature>
<dbReference type="HOGENOM" id="CLU_060077_3_3_5"/>
<dbReference type="AlphaFoldDB" id="A5FUF1"/>
<name>A5FUF1_ACICJ</name>
<keyword evidence="1" id="KW-0238">DNA-binding</keyword>
<feature type="region of interest" description="Disordered" evidence="3">
    <location>
        <begin position="1"/>
        <end position="23"/>
    </location>
</feature>
<dbReference type="SMART" id="SM00422">
    <property type="entry name" value="HTH_MERR"/>
    <property type="match status" value="1"/>
</dbReference>
<dbReference type="GO" id="GO:0003677">
    <property type="term" value="F:DNA binding"/>
    <property type="evidence" value="ECO:0007669"/>
    <property type="project" value="UniProtKB-KW"/>
</dbReference>
<evidence type="ECO:0000313" key="6">
    <source>
        <dbReference type="Proteomes" id="UP000000245"/>
    </source>
</evidence>
<organism evidence="5 6">
    <name type="scientific">Acidiphilium cryptum (strain JF-5)</name>
    <dbReference type="NCBI Taxonomy" id="349163"/>
    <lineage>
        <taxon>Bacteria</taxon>
        <taxon>Pseudomonadati</taxon>
        <taxon>Pseudomonadota</taxon>
        <taxon>Alphaproteobacteria</taxon>
        <taxon>Acetobacterales</taxon>
        <taxon>Acidocellaceae</taxon>
        <taxon>Acidiphilium</taxon>
    </lineage>
</organism>
<dbReference type="KEGG" id="acr:Acry_0004"/>
<keyword evidence="6" id="KW-1185">Reference proteome</keyword>
<dbReference type="InterPro" id="IPR047057">
    <property type="entry name" value="MerR_fam"/>
</dbReference>
<dbReference type="InterPro" id="IPR009061">
    <property type="entry name" value="DNA-bd_dom_put_sf"/>
</dbReference>
<protein>
    <submittedName>
        <fullName evidence="5">Putative transcriptional regulator, MerR family</fullName>
    </submittedName>
</protein>
<keyword evidence="2" id="KW-0175">Coiled coil</keyword>
<evidence type="ECO:0000256" key="1">
    <source>
        <dbReference type="ARBA" id="ARBA00023125"/>
    </source>
</evidence>
<dbReference type="PANTHER" id="PTHR30204">
    <property type="entry name" value="REDOX-CYCLING DRUG-SENSING TRANSCRIPTIONAL ACTIVATOR SOXR"/>
    <property type="match status" value="1"/>
</dbReference>
<dbReference type="Pfam" id="PF13411">
    <property type="entry name" value="MerR_1"/>
    <property type="match status" value="1"/>
</dbReference>
<evidence type="ECO:0000259" key="4">
    <source>
        <dbReference type="PROSITE" id="PS50937"/>
    </source>
</evidence>
<dbReference type="Proteomes" id="UP000000245">
    <property type="component" value="Chromosome"/>
</dbReference>
<proteinExistence type="predicted"/>
<feature type="coiled-coil region" evidence="2">
    <location>
        <begin position="122"/>
        <end position="166"/>
    </location>
</feature>
<dbReference type="EMBL" id="CP000697">
    <property type="protein sequence ID" value="ABQ29233.1"/>
    <property type="molecule type" value="Genomic_DNA"/>
</dbReference>
<dbReference type="SUPFAM" id="SSF46955">
    <property type="entry name" value="Putative DNA-binding domain"/>
    <property type="match status" value="1"/>
</dbReference>
<evidence type="ECO:0000313" key="5">
    <source>
        <dbReference type="EMBL" id="ABQ29233.1"/>
    </source>
</evidence>
<dbReference type="PROSITE" id="PS50937">
    <property type="entry name" value="HTH_MERR_2"/>
    <property type="match status" value="1"/>
</dbReference>
<accession>A5FUF1</accession>
<dbReference type="PANTHER" id="PTHR30204:SF58">
    <property type="entry name" value="HTH-TYPE TRANSCRIPTIONAL REGULATOR YFMP"/>
    <property type="match status" value="1"/>
</dbReference>
<feature type="compositionally biased region" description="Polar residues" evidence="3">
    <location>
        <begin position="7"/>
        <end position="23"/>
    </location>
</feature>
<reference evidence="5 6" key="1">
    <citation type="submission" date="2007-05" db="EMBL/GenBank/DDBJ databases">
        <title>Complete sequence of chromosome of Acidiphilium cryptum JF-5.</title>
        <authorList>
            <consortium name="US DOE Joint Genome Institute"/>
            <person name="Copeland A."/>
            <person name="Lucas S."/>
            <person name="Lapidus A."/>
            <person name="Barry K."/>
            <person name="Detter J.C."/>
            <person name="Glavina del Rio T."/>
            <person name="Hammon N."/>
            <person name="Israni S."/>
            <person name="Dalin E."/>
            <person name="Tice H."/>
            <person name="Pitluck S."/>
            <person name="Sims D."/>
            <person name="Brettin T."/>
            <person name="Bruce D."/>
            <person name="Han C."/>
            <person name="Schmutz J."/>
            <person name="Larimer F."/>
            <person name="Land M."/>
            <person name="Hauser L."/>
            <person name="Kyrpides N."/>
            <person name="Kim E."/>
            <person name="Magnuson T."/>
            <person name="Richardson P."/>
        </authorList>
    </citation>
    <scope>NUCLEOTIDE SEQUENCE [LARGE SCALE GENOMIC DNA]</scope>
    <source>
        <strain evidence="5 6">JF-5</strain>
    </source>
</reference>
<dbReference type="STRING" id="349163.Acry_0004"/>
<dbReference type="eggNOG" id="COG0789">
    <property type="taxonomic scope" value="Bacteria"/>
</dbReference>
<evidence type="ECO:0000256" key="3">
    <source>
        <dbReference type="SAM" id="MobiDB-lite"/>
    </source>
</evidence>
<sequence length="169" mass="19010">MVLSPSGFYNSTGRPMTTRTSTGPAMAALHERHQREDEAAGQHGNALYSVSQLARQLGVTARTIRFYEDKGLVNPSRAGTTRVYTSRDRARLMLILRGKRLGFSLREIKDYLDLYDVDPTQHTQLRQLLAGVRKRIAKLQEQRAALEQSLAELADIERQSENALKQAAK</sequence>
<dbReference type="CDD" id="cd04776">
    <property type="entry name" value="HTH_GnyR"/>
    <property type="match status" value="1"/>
</dbReference>
<evidence type="ECO:0000256" key="2">
    <source>
        <dbReference type="SAM" id="Coils"/>
    </source>
</evidence>
<gene>
    <name evidence="5" type="ordered locus">Acry_0004</name>
</gene>
<dbReference type="PROSITE" id="PS00552">
    <property type="entry name" value="HTH_MERR_1"/>
    <property type="match status" value="1"/>
</dbReference>
<dbReference type="Gene3D" id="1.10.1660.10">
    <property type="match status" value="1"/>
</dbReference>